<keyword evidence="3" id="KW-1185">Reference proteome</keyword>
<dbReference type="Proteomes" id="UP001642482">
    <property type="component" value="Unassembled WGS sequence"/>
</dbReference>
<accession>A0ABP0BJC1</accession>
<evidence type="ECO:0000313" key="3">
    <source>
        <dbReference type="Proteomes" id="UP001642482"/>
    </source>
</evidence>
<protein>
    <submittedName>
        <fullName evidence="2">Mitochondrial ATPase complex subunit atp10</fullName>
    </submittedName>
</protein>
<dbReference type="PANTHER" id="PTHR28106">
    <property type="entry name" value="MITOCHONDRIAL ATPASE COMPLEX SUBUNIT ATP10"/>
    <property type="match status" value="1"/>
</dbReference>
<feature type="region of interest" description="Disordered" evidence="1">
    <location>
        <begin position="58"/>
        <end position="125"/>
    </location>
</feature>
<evidence type="ECO:0000313" key="2">
    <source>
        <dbReference type="EMBL" id="CAK7219668.1"/>
    </source>
</evidence>
<dbReference type="EMBL" id="CAWUHD010000032">
    <property type="protein sequence ID" value="CAK7219668.1"/>
    <property type="molecule type" value="Genomic_DNA"/>
</dbReference>
<reference evidence="2 3" key="1">
    <citation type="submission" date="2024-01" db="EMBL/GenBank/DDBJ databases">
        <authorList>
            <person name="Allen C."/>
            <person name="Tagirdzhanova G."/>
        </authorList>
    </citation>
    <scope>NUCLEOTIDE SEQUENCE [LARGE SCALE GENOMIC DNA]</scope>
</reference>
<organism evidence="2 3">
    <name type="scientific">Sporothrix eucalyptigena</name>
    <dbReference type="NCBI Taxonomy" id="1812306"/>
    <lineage>
        <taxon>Eukaryota</taxon>
        <taxon>Fungi</taxon>
        <taxon>Dikarya</taxon>
        <taxon>Ascomycota</taxon>
        <taxon>Pezizomycotina</taxon>
        <taxon>Sordariomycetes</taxon>
        <taxon>Sordariomycetidae</taxon>
        <taxon>Ophiostomatales</taxon>
        <taxon>Ophiostomataceae</taxon>
        <taxon>Sporothrix</taxon>
    </lineage>
</organism>
<name>A0ABP0BJC1_9PEZI</name>
<proteinExistence type="predicted"/>
<dbReference type="Pfam" id="PF05176">
    <property type="entry name" value="ATP-synt_10"/>
    <property type="match status" value="1"/>
</dbReference>
<evidence type="ECO:0000256" key="1">
    <source>
        <dbReference type="SAM" id="MobiDB-lite"/>
    </source>
</evidence>
<comment type="caution">
    <text evidence="2">The sequence shown here is derived from an EMBL/GenBank/DDBJ whole genome shotgun (WGS) entry which is preliminary data.</text>
</comment>
<dbReference type="PANTHER" id="PTHR28106:SF1">
    <property type="entry name" value="MITOCHONDRIAL ATPASE COMPLEX SUBUNIT ATP10"/>
    <property type="match status" value="1"/>
</dbReference>
<gene>
    <name evidence="2" type="primary">ATP10</name>
    <name evidence="2" type="ORF">SEUCBS140593_003972</name>
</gene>
<sequence>MATQRISIAALYRRKTATATALWTSPSTFSSASNSAVTASCMLCQWRTFSATARARKDVKPEASAKPNAGAAPIKQAEADVEAPATPPPMPSPLAGAPRSYGKRVDEFTPTPLSRPIGMQTPPMAGDNSGIDARTLQQKRDDFVNYEKHLERRKELKSKIVKPYFRDWTNLQFYEGKTFISPPRLFRNDVSLFFPNLVGERLLSADKTVAKSGQNDTTPLFEQNAATVVAFFSSLWAENQVRSFVSPEANPELHQVLSANSGPGQAQLMHINYEDNSMKAWLVRRFTSSLRKRIDKRDWERYLLVTQGVSDDIRENIGLLNAKVGYVYLVDQSCRIRWAGSGPSQPEERHSLVKGVQRLLSEAKSDRS</sequence>
<dbReference type="InterPro" id="IPR007849">
    <property type="entry name" value="ATP10"/>
</dbReference>